<keyword evidence="8" id="KW-1185">Reference proteome</keyword>
<proteinExistence type="inferred from homology"/>
<evidence type="ECO:0000313" key="7">
    <source>
        <dbReference type="EMBL" id="KAH9423936.1"/>
    </source>
</evidence>
<dbReference type="PROSITE" id="PS00623">
    <property type="entry name" value="GMC_OXRED_1"/>
    <property type="match status" value="1"/>
</dbReference>
<organism evidence="7 8">
    <name type="scientific">Dermatophagoides pteronyssinus</name>
    <name type="common">European house dust mite</name>
    <dbReference type="NCBI Taxonomy" id="6956"/>
    <lineage>
        <taxon>Eukaryota</taxon>
        <taxon>Metazoa</taxon>
        <taxon>Ecdysozoa</taxon>
        <taxon>Arthropoda</taxon>
        <taxon>Chelicerata</taxon>
        <taxon>Arachnida</taxon>
        <taxon>Acari</taxon>
        <taxon>Acariformes</taxon>
        <taxon>Sarcoptiformes</taxon>
        <taxon>Astigmata</taxon>
        <taxon>Psoroptidia</taxon>
        <taxon>Analgoidea</taxon>
        <taxon>Pyroglyphidae</taxon>
        <taxon>Dermatophagoidinae</taxon>
        <taxon>Dermatophagoides</taxon>
    </lineage>
</organism>
<comment type="caution">
    <text evidence="7">The sequence shown here is derived from an EMBL/GenBank/DDBJ whole genome shotgun (WGS) entry which is preliminary data.</text>
</comment>
<evidence type="ECO:0000259" key="6">
    <source>
        <dbReference type="PROSITE" id="PS00623"/>
    </source>
</evidence>
<dbReference type="EMBL" id="NJHN03000031">
    <property type="protein sequence ID" value="KAH9423936.1"/>
    <property type="molecule type" value="Genomic_DNA"/>
</dbReference>
<evidence type="ECO:0000256" key="1">
    <source>
        <dbReference type="ARBA" id="ARBA00001974"/>
    </source>
</evidence>
<dbReference type="InterPro" id="IPR007867">
    <property type="entry name" value="GMC_OxRtase_C"/>
</dbReference>
<dbReference type="PANTHER" id="PTHR11552">
    <property type="entry name" value="GLUCOSE-METHANOL-CHOLINE GMC OXIDOREDUCTASE"/>
    <property type="match status" value="1"/>
</dbReference>
<dbReference type="PIRSF" id="PIRSF000137">
    <property type="entry name" value="Alcohol_oxidase"/>
    <property type="match status" value="1"/>
</dbReference>
<evidence type="ECO:0000256" key="3">
    <source>
        <dbReference type="ARBA" id="ARBA00022630"/>
    </source>
</evidence>
<evidence type="ECO:0000256" key="2">
    <source>
        <dbReference type="ARBA" id="ARBA00010790"/>
    </source>
</evidence>
<protein>
    <recommendedName>
        <fullName evidence="6">Glucose-methanol-choline oxidoreductase N-terminal domain-containing protein</fullName>
    </recommendedName>
</protein>
<name>A0ABQ8JMV1_DERPT</name>
<keyword evidence="3 5" id="KW-0285">Flavoprotein</keyword>
<dbReference type="Proteomes" id="UP000887458">
    <property type="component" value="Unassembled WGS sequence"/>
</dbReference>
<dbReference type="Gene3D" id="3.30.560.10">
    <property type="entry name" value="Glucose Oxidase, domain 3"/>
    <property type="match status" value="1"/>
</dbReference>
<reference evidence="7 8" key="2">
    <citation type="journal article" date="2022" name="Mol. Biol. Evol.">
        <title>Comparative Genomics Reveals Insights into the Divergent Evolution of Astigmatic Mites and Household Pest Adaptations.</title>
        <authorList>
            <person name="Xiong Q."/>
            <person name="Wan A.T."/>
            <person name="Liu X."/>
            <person name="Fung C.S."/>
            <person name="Xiao X."/>
            <person name="Malainual N."/>
            <person name="Hou J."/>
            <person name="Wang L."/>
            <person name="Wang M."/>
            <person name="Yang K.Y."/>
            <person name="Cui Y."/>
            <person name="Leung E.L."/>
            <person name="Nong W."/>
            <person name="Shin S.K."/>
            <person name="Au S.W."/>
            <person name="Jeong K.Y."/>
            <person name="Chew F.T."/>
            <person name="Hui J.H."/>
            <person name="Leung T.F."/>
            <person name="Tungtrongchitr A."/>
            <person name="Zhong N."/>
            <person name="Liu Z."/>
            <person name="Tsui S.K."/>
        </authorList>
    </citation>
    <scope>NUCLEOTIDE SEQUENCE [LARGE SCALE GENOMIC DNA]</scope>
    <source>
        <strain evidence="7">Derp</strain>
    </source>
</reference>
<dbReference type="SUPFAM" id="SSF51905">
    <property type="entry name" value="FAD/NAD(P)-binding domain"/>
    <property type="match status" value="1"/>
</dbReference>
<dbReference type="SUPFAM" id="SSF54373">
    <property type="entry name" value="FAD-linked reductases, C-terminal domain"/>
    <property type="match status" value="1"/>
</dbReference>
<dbReference type="PANTHER" id="PTHR11552:SF147">
    <property type="entry name" value="CHOLINE DEHYDROGENASE, MITOCHONDRIAL"/>
    <property type="match status" value="1"/>
</dbReference>
<dbReference type="InterPro" id="IPR036188">
    <property type="entry name" value="FAD/NAD-bd_sf"/>
</dbReference>
<accession>A0ABQ8JMV1</accession>
<evidence type="ECO:0000313" key="8">
    <source>
        <dbReference type="Proteomes" id="UP000887458"/>
    </source>
</evidence>
<comment type="similarity">
    <text evidence="2 5">Belongs to the GMC oxidoreductase family.</text>
</comment>
<dbReference type="InterPro" id="IPR012132">
    <property type="entry name" value="GMC_OxRdtase"/>
</dbReference>
<dbReference type="InterPro" id="IPR000172">
    <property type="entry name" value="GMC_OxRdtase_N"/>
</dbReference>
<dbReference type="Gene3D" id="3.50.50.60">
    <property type="entry name" value="FAD/NAD(P)-binding domain"/>
    <property type="match status" value="1"/>
</dbReference>
<dbReference type="Pfam" id="PF00732">
    <property type="entry name" value="GMC_oxred_N"/>
    <property type="match status" value="1"/>
</dbReference>
<evidence type="ECO:0000256" key="5">
    <source>
        <dbReference type="RuleBase" id="RU003968"/>
    </source>
</evidence>
<keyword evidence="4 5" id="KW-0274">FAD</keyword>
<feature type="domain" description="Glucose-methanol-choline oxidoreductase N-terminal" evidence="6">
    <location>
        <begin position="122"/>
        <end position="145"/>
    </location>
</feature>
<reference evidence="7 8" key="1">
    <citation type="journal article" date="2018" name="J. Allergy Clin. Immunol.">
        <title>High-quality assembly of Dermatophagoides pteronyssinus genome and transcriptome reveals a wide range of novel allergens.</title>
        <authorList>
            <person name="Liu X.Y."/>
            <person name="Yang K.Y."/>
            <person name="Wang M.Q."/>
            <person name="Kwok J.S."/>
            <person name="Zeng X."/>
            <person name="Yang Z."/>
            <person name="Xiao X.J."/>
            <person name="Lau C.P."/>
            <person name="Li Y."/>
            <person name="Huang Z.M."/>
            <person name="Ba J.G."/>
            <person name="Yim A.K."/>
            <person name="Ouyang C.Y."/>
            <person name="Ngai S.M."/>
            <person name="Chan T.F."/>
            <person name="Leung E.L."/>
            <person name="Liu L."/>
            <person name="Liu Z.G."/>
            <person name="Tsui S.K."/>
        </authorList>
    </citation>
    <scope>NUCLEOTIDE SEQUENCE [LARGE SCALE GENOMIC DNA]</scope>
    <source>
        <strain evidence="7">Derp</strain>
    </source>
</reference>
<comment type="cofactor">
    <cofactor evidence="1">
        <name>FAD</name>
        <dbReference type="ChEBI" id="CHEBI:57692"/>
    </cofactor>
</comment>
<sequence length="610" mass="68748">MSTTASLTTQLLAISVISLQRQIIHNNNVNRTSIDNNDNYYDYIIIGSGSSGAVVANRLAALNNQSLRILLLEAGGPQSIVSDMPGMTPWLVGTEMDWQYLTVPQQNIGQAFRDHRIRQPKGKVIGGTSTINWMLYNRGNRHSYDNWYQTYGCDGWDYNSILPYFIRSENNTSPKIVSKNPGYHGTQGPIGVSPMYRPDPMLFIFQKQMNSFGIPTLDINGANQLGTMIYELTVNDGKRCSTGNSYLDPNPYPENLHIMARSLVTRILFERNNQTNNITAVGVEFNHNGNNYTVRANREVILSAGCIGSPQLLLLSGVGPRKHLEELNITVIADLPVGENFQDHVFIHHYYEVKNLSLLNEPVGPTVQQLYNYYINQNGPLTQLPNSITFFSTKTNDNPEWPNAVIDVNAYMVLRNLTDTVSSYGTNLVEWENFWSPYLGKQYLLITSAIYRTYSRGTIRLASRNPFEQPLIDPQYLSDERDLQALVDMTKILFYVTQTGEFTKYAEIFKQPIPGCQFCTDRPLYQCDSYVRCIIRQVGDTALHPGGACRMGSINRTDIVVDTRLRVKGIDRLRVIDSSVIPELANANTHAASVMIGERGVQFIIDELTF</sequence>
<gene>
    <name evidence="7" type="ORF">DERP_005521</name>
</gene>
<dbReference type="Pfam" id="PF05199">
    <property type="entry name" value="GMC_oxred_C"/>
    <property type="match status" value="1"/>
</dbReference>
<evidence type="ECO:0000256" key="4">
    <source>
        <dbReference type="ARBA" id="ARBA00022827"/>
    </source>
</evidence>